<protein>
    <recommendedName>
        <fullName evidence="5">Inner membrane-spanning protein YciB</fullName>
    </recommendedName>
</protein>
<keyword evidence="4 5" id="KW-0472">Membrane</keyword>
<keyword evidence="3 5" id="KW-1133">Transmembrane helix</keyword>
<sequence>MKFLTDFLPVILFFIAYKLYGIYAATVVAIAAAAIQVGWTRWRHGRVETMHLATLVLLLLFGGLTLALRDPIFVMWKPTIINWLFAAVFFGSFWIGDRPLTERMMGVAVQVPRPIWRRLNWAWVGFFFVSGLINIYVIYFGSGFFDAQQALLAASGERQIDLAQCAASFSGEVLALCELAHASEAIWVNFKLFGMMGLTLVFVVAQGFYLARHMQPTEGGTCGLEANSAIGSATGSQPDREAASAEQAPPSPSGPKPF</sequence>
<reference evidence="7 8" key="2">
    <citation type="submission" date="2011-11" db="EMBL/GenBank/DDBJ databases">
        <authorList>
            <consortium name="US DOE Joint Genome Institute"/>
            <person name="Lucas S."/>
            <person name="Han J."/>
            <person name="Lapidus A."/>
            <person name="Cheng J.-F."/>
            <person name="Goodwin L."/>
            <person name="Pitluck S."/>
            <person name="Peters L."/>
            <person name="Ovchinnikova G."/>
            <person name="Zhang X."/>
            <person name="Detter J.C."/>
            <person name="Han C."/>
            <person name="Tapia R."/>
            <person name="Land M."/>
            <person name="Hauser L."/>
            <person name="Kyrpides N."/>
            <person name="Ivanova N."/>
            <person name="Pagani I."/>
            <person name="Vogl K."/>
            <person name="Liu Z."/>
            <person name="Overmann J."/>
            <person name="Frigaard N.-U."/>
            <person name="Bryant D."/>
            <person name="Woyke T."/>
        </authorList>
    </citation>
    <scope>NUCLEOTIDE SEQUENCE [LARGE SCALE GENOMIC DNA]</scope>
    <source>
        <strain evidence="7 8">970</strain>
    </source>
</reference>
<keyword evidence="1 5" id="KW-1003">Cell membrane</keyword>
<dbReference type="Proteomes" id="UP000002964">
    <property type="component" value="Unassembled WGS sequence"/>
</dbReference>
<accession>H8Z6G5</accession>
<feature type="transmembrane region" description="Helical" evidence="5">
    <location>
        <begin position="51"/>
        <end position="68"/>
    </location>
</feature>
<feature type="transmembrane region" description="Helical" evidence="5">
    <location>
        <begin position="80"/>
        <end position="100"/>
    </location>
</feature>
<proteinExistence type="inferred from homology"/>
<evidence type="ECO:0000256" key="4">
    <source>
        <dbReference type="ARBA" id="ARBA00023136"/>
    </source>
</evidence>
<comment type="similarity">
    <text evidence="5">Belongs to the YciB family.</text>
</comment>
<evidence type="ECO:0000313" key="7">
    <source>
        <dbReference type="EMBL" id="EIC19663.1"/>
    </source>
</evidence>
<evidence type="ECO:0000256" key="5">
    <source>
        <dbReference type="HAMAP-Rule" id="MF_00189"/>
    </source>
</evidence>
<feature type="compositionally biased region" description="Pro residues" evidence="6">
    <location>
        <begin position="249"/>
        <end position="258"/>
    </location>
</feature>
<dbReference type="PANTHER" id="PTHR36917">
    <property type="entry name" value="INTRACELLULAR SEPTATION PROTEIN A-RELATED"/>
    <property type="match status" value="1"/>
</dbReference>
<dbReference type="eggNOG" id="COG2917">
    <property type="taxonomic scope" value="Bacteria"/>
</dbReference>
<dbReference type="PANTHER" id="PTHR36917:SF1">
    <property type="entry name" value="INNER MEMBRANE-SPANNING PROTEIN YCIB"/>
    <property type="match status" value="1"/>
</dbReference>
<keyword evidence="5" id="KW-0997">Cell inner membrane</keyword>
<feature type="transmembrane region" description="Helical" evidence="5">
    <location>
        <begin position="20"/>
        <end position="39"/>
    </location>
</feature>
<keyword evidence="8" id="KW-1185">Reference proteome</keyword>
<evidence type="ECO:0000256" key="6">
    <source>
        <dbReference type="SAM" id="MobiDB-lite"/>
    </source>
</evidence>
<evidence type="ECO:0000256" key="1">
    <source>
        <dbReference type="ARBA" id="ARBA00022475"/>
    </source>
</evidence>
<feature type="region of interest" description="Disordered" evidence="6">
    <location>
        <begin position="227"/>
        <end position="258"/>
    </location>
</feature>
<dbReference type="HOGENOM" id="CLU_089554_2_0_6"/>
<organism evidence="7 8">
    <name type="scientific">Thiorhodovibrio frisius</name>
    <dbReference type="NCBI Taxonomy" id="631362"/>
    <lineage>
        <taxon>Bacteria</taxon>
        <taxon>Pseudomonadati</taxon>
        <taxon>Pseudomonadota</taxon>
        <taxon>Gammaproteobacteria</taxon>
        <taxon>Chromatiales</taxon>
        <taxon>Chromatiaceae</taxon>
        <taxon>Thiorhodovibrio</taxon>
    </lineage>
</organism>
<dbReference type="GO" id="GO:0005886">
    <property type="term" value="C:plasma membrane"/>
    <property type="evidence" value="ECO:0007669"/>
    <property type="project" value="UniProtKB-SubCell"/>
</dbReference>
<name>H8Z6G5_9GAMM</name>
<reference evidence="8" key="1">
    <citation type="submission" date="2011-06" db="EMBL/GenBank/DDBJ databases">
        <authorList>
            <consortium name="US DOE Joint Genome Institute (JGI-PGF)"/>
            <person name="Lucas S."/>
            <person name="Han J."/>
            <person name="Lapidus A."/>
            <person name="Cheng J.-F."/>
            <person name="Goodwin L."/>
            <person name="Pitluck S."/>
            <person name="Peters L."/>
            <person name="Land M.L."/>
            <person name="Hauser L."/>
            <person name="Vogl K."/>
            <person name="Liu Z."/>
            <person name="Overmann J."/>
            <person name="Frigaard N.-U."/>
            <person name="Bryant D.A."/>
            <person name="Woyke T.J."/>
        </authorList>
    </citation>
    <scope>NUCLEOTIDE SEQUENCE [LARGE SCALE GENOMIC DNA]</scope>
    <source>
        <strain evidence="8">970</strain>
    </source>
</reference>
<dbReference type="Pfam" id="PF04279">
    <property type="entry name" value="IspA"/>
    <property type="match status" value="2"/>
</dbReference>
<dbReference type="EMBL" id="JH603170">
    <property type="protein sequence ID" value="EIC19663.1"/>
    <property type="molecule type" value="Genomic_DNA"/>
</dbReference>
<dbReference type="InterPro" id="IPR006008">
    <property type="entry name" value="YciB"/>
</dbReference>
<evidence type="ECO:0000256" key="2">
    <source>
        <dbReference type="ARBA" id="ARBA00022692"/>
    </source>
</evidence>
<feature type="transmembrane region" description="Helical" evidence="5">
    <location>
        <begin position="192"/>
        <end position="211"/>
    </location>
</feature>
<evidence type="ECO:0000256" key="3">
    <source>
        <dbReference type="ARBA" id="ARBA00022989"/>
    </source>
</evidence>
<feature type="transmembrane region" description="Helical" evidence="5">
    <location>
        <begin position="121"/>
        <end position="141"/>
    </location>
</feature>
<dbReference type="HAMAP" id="MF_00189">
    <property type="entry name" value="YciB"/>
    <property type="match status" value="1"/>
</dbReference>
<keyword evidence="2 5" id="KW-0812">Transmembrane</keyword>
<gene>
    <name evidence="5" type="primary">yciB</name>
    <name evidence="7" type="ORF">Thi970DRAFT_03253</name>
</gene>
<dbReference type="OrthoDB" id="9788219at2"/>
<dbReference type="RefSeq" id="WP_009150068.1">
    <property type="nucleotide sequence ID" value="NZ_CP121471.1"/>
</dbReference>
<comment type="subcellular location">
    <subcellularLocation>
        <location evidence="5">Cell inner membrane</location>
        <topology evidence="5">Multi-pass membrane protein</topology>
    </subcellularLocation>
</comment>
<evidence type="ECO:0000313" key="8">
    <source>
        <dbReference type="Proteomes" id="UP000002964"/>
    </source>
</evidence>
<dbReference type="STRING" id="631362.Thi970DRAFT_03253"/>
<dbReference type="AlphaFoldDB" id="H8Z6G5"/>
<comment type="function">
    <text evidence="5">Plays a role in cell envelope biogenesis, maintenance of cell envelope integrity and membrane homeostasis.</text>
</comment>